<dbReference type="Proteomes" id="UP001497383">
    <property type="component" value="Chromosome 3"/>
</dbReference>
<organism evidence="1 2">
    <name type="scientific">Lodderomyces beijingensis</name>
    <dbReference type="NCBI Taxonomy" id="1775926"/>
    <lineage>
        <taxon>Eukaryota</taxon>
        <taxon>Fungi</taxon>
        <taxon>Dikarya</taxon>
        <taxon>Ascomycota</taxon>
        <taxon>Saccharomycotina</taxon>
        <taxon>Pichiomycetes</taxon>
        <taxon>Debaryomycetaceae</taxon>
        <taxon>Candida/Lodderomyces clade</taxon>
        <taxon>Lodderomyces</taxon>
    </lineage>
</organism>
<evidence type="ECO:0000313" key="2">
    <source>
        <dbReference type="Proteomes" id="UP001497383"/>
    </source>
</evidence>
<reference evidence="1 2" key="1">
    <citation type="submission" date="2024-03" db="EMBL/GenBank/DDBJ databases">
        <authorList>
            <person name="Brejova B."/>
        </authorList>
    </citation>
    <scope>NUCLEOTIDE SEQUENCE [LARGE SCALE GENOMIC DNA]</scope>
    <source>
        <strain evidence="1 2">CBS 14171</strain>
    </source>
</reference>
<dbReference type="SUPFAM" id="SSF53254">
    <property type="entry name" value="Phosphoglycerate mutase-like"/>
    <property type="match status" value="1"/>
</dbReference>
<proteinExistence type="predicted"/>
<dbReference type="InterPro" id="IPR050275">
    <property type="entry name" value="PGM_Phosphatase"/>
</dbReference>
<protein>
    <recommendedName>
        <fullName evidence="3">Phosphoglycerate mutase</fullName>
    </recommendedName>
</protein>
<dbReference type="RefSeq" id="XP_066829501.1">
    <property type="nucleotide sequence ID" value="XM_066972576.1"/>
</dbReference>
<dbReference type="EMBL" id="OZ022407">
    <property type="protein sequence ID" value="CAK9438339.1"/>
    <property type="molecule type" value="Genomic_DNA"/>
</dbReference>
<accession>A0ABP0ZJL2</accession>
<dbReference type="Gene3D" id="3.40.50.1240">
    <property type="entry name" value="Phosphoglycerate mutase-like"/>
    <property type="match status" value="1"/>
</dbReference>
<dbReference type="PANTHER" id="PTHR48100:SF15">
    <property type="entry name" value="SEDOHEPTULOSE 1,7-BISPHOSPHATASE"/>
    <property type="match status" value="1"/>
</dbReference>
<dbReference type="InterPro" id="IPR013078">
    <property type="entry name" value="His_Pase_superF_clade-1"/>
</dbReference>
<evidence type="ECO:0000313" key="1">
    <source>
        <dbReference type="EMBL" id="CAK9438339.1"/>
    </source>
</evidence>
<gene>
    <name evidence="1" type="ORF">LODBEIA_P25630</name>
</gene>
<dbReference type="Pfam" id="PF00300">
    <property type="entry name" value="His_Phos_1"/>
    <property type="match status" value="1"/>
</dbReference>
<dbReference type="GeneID" id="92207759"/>
<evidence type="ECO:0008006" key="3">
    <source>
        <dbReference type="Google" id="ProtNLM"/>
    </source>
</evidence>
<dbReference type="PIRSF" id="PIRSF000709">
    <property type="entry name" value="6PFK_2-Ptase"/>
    <property type="match status" value="1"/>
</dbReference>
<dbReference type="InterPro" id="IPR029033">
    <property type="entry name" value="His_PPase_superfam"/>
</dbReference>
<dbReference type="PANTHER" id="PTHR48100">
    <property type="entry name" value="BROAD-SPECIFICITY PHOSPHATASE YOR283W-RELATED"/>
    <property type="match status" value="1"/>
</dbReference>
<keyword evidence="2" id="KW-1185">Reference proteome</keyword>
<name>A0ABP0ZJL2_9ASCO</name>
<dbReference type="CDD" id="cd07067">
    <property type="entry name" value="HP_PGM_like"/>
    <property type="match status" value="1"/>
</dbReference>
<dbReference type="SMART" id="SM00855">
    <property type="entry name" value="PGAM"/>
    <property type="match status" value="1"/>
</dbReference>
<sequence length="241" mass="27549">MTKKPCPRVIFVRHGQTEWSKSGQHTSVTDIDLTPFGIKQMKATGEALFGNQPLNLIDPAHITHIFTSPRLRARHTTELILEAIPAQVRSHIDVEVDDDLAEWYYGKYEGMKPDEIRRYRWDHGVDPPEHKWSIWSDGCEDGENYRDVTTRIDRFIAKLLSIQRKYMEADEASDIIVVAHGHILRCLVARWVHRELSTDPQLMLDAGGVGVLSYQHHNLDEPAIYLAGAFTVPVDEKSDDI</sequence>